<dbReference type="AlphaFoldDB" id="A0A8B6ELG9"/>
<comment type="caution">
    <text evidence="4">The sequence shown here is derived from an EMBL/GenBank/DDBJ whole genome shotgun (WGS) entry which is preliminary data.</text>
</comment>
<dbReference type="InterPro" id="IPR046903">
    <property type="entry name" value="Mab-21-like_nuc_Trfase"/>
</dbReference>
<comment type="similarity">
    <text evidence="1">Belongs to the mab-21 family.</text>
</comment>
<accession>A0A8B6ELG9</accession>
<dbReference type="PANTHER" id="PTHR10656:SF69">
    <property type="entry name" value="MAB-21-LIKE HHH_H2TH-LIKE DOMAIN-CONTAINING PROTEIN"/>
    <property type="match status" value="1"/>
</dbReference>
<proteinExistence type="inferred from homology"/>
<dbReference type="Pfam" id="PF20266">
    <property type="entry name" value="Mab-21_C"/>
    <property type="match status" value="1"/>
</dbReference>
<sequence length="363" mass="41942">MNTVRDYCKNMDTHTIITSGSFGEGLEMRGSDLDIMYVEKHSEVYADEKIRTNLTISYFRMETDDVKPGFTQLLSDKNNIKSSNLFEEFNGKNYLSSTLFKQLVLGTSDTQMIHGPCISDKYGSMDHALCLHCKTWISQASQWILRSGNSWPGFNVKQSIITHGVLVVPIGVKGSPKENIEWRISFSVGEKMLISTFTHTQLVCYALLKILLKDVIATYTECRNLLCSYFLKTIILWMSEELPPSVWKPENLVPCFMRCFSRLIYSVDYSVCLHYFIPENNMFENKIEGRAREILLDKLYTLRTYGWRCVLFSDQLSKFHVSMSMHQIEPHRLHTLDVARTMNSELIHFSNYMIAVKGKSFIL</sequence>
<evidence type="ECO:0000256" key="1">
    <source>
        <dbReference type="ARBA" id="ARBA00008307"/>
    </source>
</evidence>
<evidence type="ECO:0008006" key="6">
    <source>
        <dbReference type="Google" id="ProtNLM"/>
    </source>
</evidence>
<protein>
    <recommendedName>
        <fullName evidence="6">Mab-21-like HhH/H2TH-like domain-containing protein</fullName>
    </recommendedName>
</protein>
<evidence type="ECO:0000259" key="2">
    <source>
        <dbReference type="Pfam" id="PF03281"/>
    </source>
</evidence>
<evidence type="ECO:0000259" key="3">
    <source>
        <dbReference type="Pfam" id="PF20266"/>
    </source>
</evidence>
<evidence type="ECO:0000313" key="5">
    <source>
        <dbReference type="Proteomes" id="UP000596742"/>
    </source>
</evidence>
<dbReference type="OrthoDB" id="6120860at2759"/>
<dbReference type="InterPro" id="IPR024810">
    <property type="entry name" value="MAB21L/cGLR"/>
</dbReference>
<reference evidence="4" key="1">
    <citation type="submission" date="2018-11" db="EMBL/GenBank/DDBJ databases">
        <authorList>
            <person name="Alioto T."/>
            <person name="Alioto T."/>
        </authorList>
    </citation>
    <scope>NUCLEOTIDE SEQUENCE</scope>
</reference>
<feature type="domain" description="Mab-21-like nucleotidyltransferase" evidence="2">
    <location>
        <begin position="124"/>
        <end position="195"/>
    </location>
</feature>
<evidence type="ECO:0000313" key="4">
    <source>
        <dbReference type="EMBL" id="VDI36231.1"/>
    </source>
</evidence>
<dbReference type="EMBL" id="UYJE01005312">
    <property type="protein sequence ID" value="VDI36231.1"/>
    <property type="molecule type" value="Genomic_DNA"/>
</dbReference>
<keyword evidence="5" id="KW-1185">Reference proteome</keyword>
<gene>
    <name evidence="4" type="ORF">MGAL_10B032408</name>
</gene>
<dbReference type="Proteomes" id="UP000596742">
    <property type="component" value="Unassembled WGS sequence"/>
</dbReference>
<dbReference type="Pfam" id="PF03281">
    <property type="entry name" value="Mab-21"/>
    <property type="match status" value="1"/>
</dbReference>
<dbReference type="Gene3D" id="1.10.1410.40">
    <property type="match status" value="1"/>
</dbReference>
<dbReference type="InterPro" id="IPR046906">
    <property type="entry name" value="Mab-21_HhH/H2TH-like"/>
</dbReference>
<name>A0A8B6ELG9_MYTGA</name>
<organism evidence="4 5">
    <name type="scientific">Mytilus galloprovincialis</name>
    <name type="common">Mediterranean mussel</name>
    <dbReference type="NCBI Taxonomy" id="29158"/>
    <lineage>
        <taxon>Eukaryota</taxon>
        <taxon>Metazoa</taxon>
        <taxon>Spiralia</taxon>
        <taxon>Lophotrochozoa</taxon>
        <taxon>Mollusca</taxon>
        <taxon>Bivalvia</taxon>
        <taxon>Autobranchia</taxon>
        <taxon>Pteriomorphia</taxon>
        <taxon>Mytilida</taxon>
        <taxon>Mytiloidea</taxon>
        <taxon>Mytilidae</taxon>
        <taxon>Mytilinae</taxon>
        <taxon>Mytilus</taxon>
    </lineage>
</organism>
<dbReference type="PANTHER" id="PTHR10656">
    <property type="entry name" value="CELL FATE DETERMINING PROTEIN MAB21-RELATED"/>
    <property type="match status" value="1"/>
</dbReference>
<feature type="domain" description="Mab-21-like HhH/H2TH-like" evidence="3">
    <location>
        <begin position="204"/>
        <end position="293"/>
    </location>
</feature>
<dbReference type="SMART" id="SM01265">
    <property type="entry name" value="Mab-21"/>
    <property type="match status" value="1"/>
</dbReference>